<reference evidence="2 3" key="1">
    <citation type="journal article" date="2016" name="Proc. Natl. Acad. Sci. U.S.A.">
        <title>Lipid metabolic changes in an early divergent fungus govern the establishment of a mutualistic symbiosis with endobacteria.</title>
        <authorList>
            <person name="Lastovetsky O.A."/>
            <person name="Gaspar M.L."/>
            <person name="Mondo S.J."/>
            <person name="LaButti K.M."/>
            <person name="Sandor L."/>
            <person name="Grigoriev I.V."/>
            <person name="Henry S.A."/>
            <person name="Pawlowska T.E."/>
        </authorList>
    </citation>
    <scope>NUCLEOTIDE SEQUENCE [LARGE SCALE GENOMIC DNA]</scope>
    <source>
        <strain evidence="2 3">ATCC 11559</strain>
    </source>
</reference>
<name>A0A0A1NU74_RHIZD</name>
<dbReference type="EMBL" id="KV921322">
    <property type="protein sequence ID" value="ORE18831.1"/>
    <property type="molecule type" value="Genomic_DNA"/>
</dbReference>
<keyword evidence="2" id="KW-0413">Isomerase</keyword>
<dbReference type="VEuPathDB" id="FungiDB:BCV72DRAFT_255934"/>
<evidence type="ECO:0000259" key="1">
    <source>
        <dbReference type="Pfam" id="PF03061"/>
    </source>
</evidence>
<evidence type="ECO:0000313" key="3">
    <source>
        <dbReference type="Proteomes" id="UP000242381"/>
    </source>
</evidence>
<dbReference type="InterPro" id="IPR052061">
    <property type="entry name" value="PTE-AB_protein"/>
</dbReference>
<dbReference type="OMA" id="GRKCIIT"/>
<dbReference type="PANTHER" id="PTHR47260">
    <property type="entry name" value="UPF0644 PROTEIN PB2B4.06"/>
    <property type="match status" value="1"/>
</dbReference>
<dbReference type="InterPro" id="IPR006683">
    <property type="entry name" value="Thioestr_dom"/>
</dbReference>
<dbReference type="Pfam" id="PF03061">
    <property type="entry name" value="4HBT"/>
    <property type="match status" value="1"/>
</dbReference>
<dbReference type="SUPFAM" id="SSF54637">
    <property type="entry name" value="Thioesterase/thiol ester dehydrase-isomerase"/>
    <property type="match status" value="1"/>
</dbReference>
<dbReference type="Gene3D" id="3.10.129.10">
    <property type="entry name" value="Hotdog Thioesterase"/>
    <property type="match status" value="1"/>
</dbReference>
<dbReference type="PANTHER" id="PTHR47260:SF1">
    <property type="entry name" value="UPF0644 PROTEIN PB2B4.06"/>
    <property type="match status" value="1"/>
</dbReference>
<dbReference type="CDD" id="cd03443">
    <property type="entry name" value="PaaI_thioesterase"/>
    <property type="match status" value="1"/>
</dbReference>
<accession>A0A0A1NU74</accession>
<dbReference type="GO" id="GO:0016853">
    <property type="term" value="F:isomerase activity"/>
    <property type="evidence" value="ECO:0007669"/>
    <property type="project" value="UniProtKB-KW"/>
</dbReference>
<evidence type="ECO:0000313" key="2">
    <source>
        <dbReference type="EMBL" id="ORE18831.1"/>
    </source>
</evidence>
<dbReference type="Proteomes" id="UP000242381">
    <property type="component" value="Unassembled WGS sequence"/>
</dbReference>
<feature type="domain" description="Thioesterase" evidence="1">
    <location>
        <begin position="96"/>
        <end position="169"/>
    </location>
</feature>
<gene>
    <name evidence="2" type="ORF">BCV71DRAFT_110255</name>
</gene>
<organism evidence="2 3">
    <name type="scientific">Rhizopus microsporus</name>
    <dbReference type="NCBI Taxonomy" id="58291"/>
    <lineage>
        <taxon>Eukaryota</taxon>
        <taxon>Fungi</taxon>
        <taxon>Fungi incertae sedis</taxon>
        <taxon>Mucoromycota</taxon>
        <taxon>Mucoromycotina</taxon>
        <taxon>Mucoromycetes</taxon>
        <taxon>Mucorales</taxon>
        <taxon>Mucorineae</taxon>
        <taxon>Rhizopodaceae</taxon>
        <taxon>Rhizopus</taxon>
    </lineage>
</organism>
<dbReference type="AlphaFoldDB" id="A0A0A1NU74"/>
<proteinExistence type="predicted"/>
<sequence length="188" mass="20987">MVLVDTETIATDERIQLAINARENLDIVKECRSNPELILHEAYSHFTESQKEHSLTCSTLRGPDMIILPPLMFYNKTYTEMVSIIHFGKNLCGHDGIIHGGLAATILDEALAAVALPSLPKRFGFTANLNVNYRKPILSDQWVVVRAKLDKLEERKAFVSAHIESAEDKAILTEATSLYISPKSIPKN</sequence>
<protein>
    <submittedName>
        <fullName evidence="2">Thioesterase/thiol ester dehydrase-isomerase</fullName>
    </submittedName>
</protein>
<dbReference type="InterPro" id="IPR029069">
    <property type="entry name" value="HotDog_dom_sf"/>
</dbReference>